<keyword evidence="7" id="KW-0456">Lyase</keyword>
<evidence type="ECO:0000256" key="1">
    <source>
        <dbReference type="ARBA" id="ARBA00001913"/>
    </source>
</evidence>
<comment type="similarity">
    <text evidence="8">Belongs to the polysaccharide lyase 9 family.</text>
</comment>
<comment type="caution">
    <text evidence="10">The sequence shown here is derived from an EMBL/GenBank/DDBJ whole genome shotgun (WGS) entry which is preliminary data.</text>
</comment>
<dbReference type="PANTHER" id="PTHR40088">
    <property type="entry name" value="PECTATE LYASE (EUROFUNG)"/>
    <property type="match status" value="1"/>
</dbReference>
<evidence type="ECO:0000256" key="5">
    <source>
        <dbReference type="ARBA" id="ARBA00022729"/>
    </source>
</evidence>
<dbReference type="RefSeq" id="WP_251611027.1">
    <property type="nucleotide sequence ID" value="NZ_JAMQJY010000003.1"/>
</dbReference>
<proteinExistence type="inferred from homology"/>
<evidence type="ECO:0000256" key="7">
    <source>
        <dbReference type="ARBA" id="ARBA00023239"/>
    </source>
</evidence>
<sequence>MCSKAILLTITLMMAWDLYNRTNEGANKPITMDGNISYSNGKLSDGYNEEGTSGSGFKVGGEGLPVAHILKNNLAFDNNMDGFTDNFNPGKIMMKNNTSFDNKRYNYIFRINPYFEPEEQGVFTNNLSFHTDPENAPADFVSGAVDRTNFFFDGTQTVNSDGAVIDKSHFQSLTLPDAYERDKNGNLIWGDFMRLSENSSLISAGEGGSYVGALPPTKIAKNHTPPKRPVTPPGPPVTPPGHKDKGK</sequence>
<dbReference type="InterPro" id="IPR012334">
    <property type="entry name" value="Pectin_lyas_fold"/>
</dbReference>
<comment type="subcellular location">
    <subcellularLocation>
        <location evidence="2">Secreted</location>
    </subcellularLocation>
</comment>
<dbReference type="EMBL" id="JAMQJY010000003">
    <property type="protein sequence ID" value="MCM2677346.1"/>
    <property type="molecule type" value="Genomic_DNA"/>
</dbReference>
<gene>
    <name evidence="10" type="ORF">NDM98_19155</name>
</gene>
<accession>A0ABT0XN81</accession>
<keyword evidence="11" id="KW-1185">Reference proteome</keyword>
<dbReference type="Proteomes" id="UP001203665">
    <property type="component" value="Unassembled WGS sequence"/>
</dbReference>
<dbReference type="InterPro" id="IPR011050">
    <property type="entry name" value="Pectin_lyase_fold/virulence"/>
</dbReference>
<keyword evidence="6" id="KW-0106">Calcium</keyword>
<dbReference type="PANTHER" id="PTHR40088:SF1">
    <property type="entry name" value="PECTATE LYASE PEL9"/>
    <property type="match status" value="1"/>
</dbReference>
<evidence type="ECO:0000313" key="11">
    <source>
        <dbReference type="Proteomes" id="UP001203665"/>
    </source>
</evidence>
<organism evidence="10 11">
    <name type="scientific">Alkalicoccobacillus plakortidis</name>
    <dbReference type="NCBI Taxonomy" id="444060"/>
    <lineage>
        <taxon>Bacteria</taxon>
        <taxon>Bacillati</taxon>
        <taxon>Bacillota</taxon>
        <taxon>Bacilli</taxon>
        <taxon>Bacillales</taxon>
        <taxon>Bacillaceae</taxon>
        <taxon>Alkalicoccobacillus</taxon>
    </lineage>
</organism>
<comment type="cofactor">
    <cofactor evidence="1">
        <name>Ca(2+)</name>
        <dbReference type="ChEBI" id="CHEBI:29108"/>
    </cofactor>
</comment>
<keyword evidence="5" id="KW-0732">Signal</keyword>
<feature type="compositionally biased region" description="Pro residues" evidence="9">
    <location>
        <begin position="227"/>
        <end position="239"/>
    </location>
</feature>
<evidence type="ECO:0000313" key="10">
    <source>
        <dbReference type="EMBL" id="MCM2677346.1"/>
    </source>
</evidence>
<name>A0ABT0XN81_9BACI</name>
<protein>
    <submittedName>
        <fullName evidence="10">Uncharacterized protein</fullName>
    </submittedName>
</protein>
<keyword evidence="3" id="KW-0964">Secreted</keyword>
<dbReference type="SUPFAM" id="SSF51126">
    <property type="entry name" value="Pectin lyase-like"/>
    <property type="match status" value="1"/>
</dbReference>
<evidence type="ECO:0000256" key="4">
    <source>
        <dbReference type="ARBA" id="ARBA00022723"/>
    </source>
</evidence>
<evidence type="ECO:0000256" key="9">
    <source>
        <dbReference type="SAM" id="MobiDB-lite"/>
    </source>
</evidence>
<dbReference type="InterPro" id="IPR052052">
    <property type="entry name" value="Polysaccharide_Lyase_9"/>
</dbReference>
<reference evidence="10" key="1">
    <citation type="submission" date="2022-06" db="EMBL/GenBank/DDBJ databases">
        <title>Alkalicoccobacillus porphyridii sp. nov., isolated from a marine red alga, Porphyridium purpureum and reclassification of Shouchella plakortidis and Shouchella gibsonii as Alkalicoccobacillus plakortidis comb. nov. and Alkalicoccobacillus gibsonii comb. nov.</title>
        <authorList>
            <person name="Kim K.H."/>
            <person name="Lee J.K."/>
            <person name="Han D.M."/>
            <person name="Baek J.H."/>
            <person name="Jeon C.O."/>
        </authorList>
    </citation>
    <scope>NUCLEOTIDE SEQUENCE</scope>
    <source>
        <strain evidence="10">DSM 19153</strain>
    </source>
</reference>
<feature type="region of interest" description="Disordered" evidence="9">
    <location>
        <begin position="213"/>
        <end position="247"/>
    </location>
</feature>
<evidence type="ECO:0000256" key="2">
    <source>
        <dbReference type="ARBA" id="ARBA00004613"/>
    </source>
</evidence>
<keyword evidence="4" id="KW-0479">Metal-binding</keyword>
<evidence type="ECO:0000256" key="8">
    <source>
        <dbReference type="ARBA" id="ARBA00038263"/>
    </source>
</evidence>
<evidence type="ECO:0000256" key="6">
    <source>
        <dbReference type="ARBA" id="ARBA00022837"/>
    </source>
</evidence>
<dbReference type="Gene3D" id="2.160.20.10">
    <property type="entry name" value="Single-stranded right-handed beta-helix, Pectin lyase-like"/>
    <property type="match status" value="1"/>
</dbReference>
<evidence type="ECO:0000256" key="3">
    <source>
        <dbReference type="ARBA" id="ARBA00022525"/>
    </source>
</evidence>